<accession>A0A1I5YQD5</accession>
<dbReference type="OrthoDB" id="673558at2"/>
<sequence>MKHWKKILIAIILLSILTGIGYAYYIWNKPARNVANERAIKITATALYDSFAHDEQAANASFLNKAIEVTGIVNNIKKNQAGETVVYLQSSDIVFGVNCTFKQPPKAINKGSTITFKGICTGYLSDVILNEGILIK</sequence>
<name>A0A1I5YQD5_9BACT</name>
<proteinExistence type="predicted"/>
<organism evidence="1 2">
    <name type="scientific">Parafilimonas terrae</name>
    <dbReference type="NCBI Taxonomy" id="1465490"/>
    <lineage>
        <taxon>Bacteria</taxon>
        <taxon>Pseudomonadati</taxon>
        <taxon>Bacteroidota</taxon>
        <taxon>Chitinophagia</taxon>
        <taxon>Chitinophagales</taxon>
        <taxon>Chitinophagaceae</taxon>
        <taxon>Parafilimonas</taxon>
    </lineage>
</organism>
<dbReference type="STRING" id="1465490.SAMN05444277_113120"/>
<dbReference type="InterPro" id="IPR024422">
    <property type="entry name" value="Protein_unknown_function_OB"/>
</dbReference>
<evidence type="ECO:0000313" key="1">
    <source>
        <dbReference type="EMBL" id="SFQ46494.1"/>
    </source>
</evidence>
<reference evidence="1 2" key="1">
    <citation type="submission" date="2016-10" db="EMBL/GenBank/DDBJ databases">
        <authorList>
            <person name="de Groot N.N."/>
        </authorList>
    </citation>
    <scope>NUCLEOTIDE SEQUENCE [LARGE SCALE GENOMIC DNA]</scope>
    <source>
        <strain evidence="1 2">DSM 28286</strain>
    </source>
</reference>
<dbReference type="EMBL" id="FOXQ01000013">
    <property type="protein sequence ID" value="SFQ46494.1"/>
    <property type="molecule type" value="Genomic_DNA"/>
</dbReference>
<evidence type="ECO:0000313" key="2">
    <source>
        <dbReference type="Proteomes" id="UP000199031"/>
    </source>
</evidence>
<dbReference type="Pfam" id="PF12869">
    <property type="entry name" value="tRNA_anti-like"/>
    <property type="match status" value="1"/>
</dbReference>
<dbReference type="Proteomes" id="UP000199031">
    <property type="component" value="Unassembled WGS sequence"/>
</dbReference>
<gene>
    <name evidence="1" type="ORF">SAMN05444277_113120</name>
</gene>
<dbReference type="AlphaFoldDB" id="A0A1I5YQD5"/>
<dbReference type="RefSeq" id="WP_090661965.1">
    <property type="nucleotide sequence ID" value="NZ_FOXQ01000013.1"/>
</dbReference>
<keyword evidence="2" id="KW-1185">Reference proteome</keyword>
<protein>
    <submittedName>
        <fullName evidence="1">tRNA_anti-like</fullName>
    </submittedName>
</protein>